<comment type="caution">
    <text evidence="2">The sequence shown here is derived from an EMBL/GenBank/DDBJ whole genome shotgun (WGS) entry which is preliminary data.</text>
</comment>
<evidence type="ECO:0000313" key="2">
    <source>
        <dbReference type="EMBL" id="CAD5125471.1"/>
    </source>
</evidence>
<proteinExistence type="predicted"/>
<dbReference type="AlphaFoldDB" id="A0A7I8WBJ1"/>
<organism evidence="2 3">
    <name type="scientific">Dimorphilus gyrociliatus</name>
    <dbReference type="NCBI Taxonomy" id="2664684"/>
    <lineage>
        <taxon>Eukaryota</taxon>
        <taxon>Metazoa</taxon>
        <taxon>Spiralia</taxon>
        <taxon>Lophotrochozoa</taxon>
        <taxon>Annelida</taxon>
        <taxon>Polychaeta</taxon>
        <taxon>Polychaeta incertae sedis</taxon>
        <taxon>Dinophilidae</taxon>
        <taxon>Dimorphilus</taxon>
    </lineage>
</organism>
<sequence>MPNYSFNGTRKPGRYVNSWSTESAETTPKSSCLKFRRMNSCETRDERQRELENHTEANKEGKILERDVITDVSTFVSQVPPEELLKNGTKGMQKAAEAKPVYVDPSCSYTAVKSTTGGNPFKRQAKYNVSGQTKKEAAYQQQLAEATRAAKQASERGIPRLQVLNDDSYLRNMGSDEKTTELRKCPCFRKDEMALRMGIEIEKLTKANLKVTTANKKKGSKDDGA</sequence>
<name>A0A7I8WBJ1_9ANNE</name>
<dbReference type="EMBL" id="CAJFCJ010000026">
    <property type="protein sequence ID" value="CAD5125471.1"/>
    <property type="molecule type" value="Genomic_DNA"/>
</dbReference>
<reference evidence="2 3" key="1">
    <citation type="submission" date="2020-08" db="EMBL/GenBank/DDBJ databases">
        <authorList>
            <person name="Hejnol A."/>
        </authorList>
    </citation>
    <scope>NUCLEOTIDE SEQUENCE [LARGE SCALE GENOMIC DNA]</scope>
</reference>
<accession>A0A7I8WBJ1</accession>
<evidence type="ECO:0000256" key="1">
    <source>
        <dbReference type="SAM" id="MobiDB-lite"/>
    </source>
</evidence>
<feature type="region of interest" description="Disordered" evidence="1">
    <location>
        <begin position="1"/>
        <end position="31"/>
    </location>
</feature>
<protein>
    <submittedName>
        <fullName evidence="2">DgyrCDS13686</fullName>
    </submittedName>
</protein>
<dbReference type="Proteomes" id="UP000549394">
    <property type="component" value="Unassembled WGS sequence"/>
</dbReference>
<evidence type="ECO:0000313" key="3">
    <source>
        <dbReference type="Proteomes" id="UP000549394"/>
    </source>
</evidence>
<gene>
    <name evidence="2" type="ORF">DGYR_LOCUS12843</name>
</gene>
<feature type="compositionally biased region" description="Polar residues" evidence="1">
    <location>
        <begin position="17"/>
        <end position="30"/>
    </location>
</feature>
<keyword evidence="3" id="KW-1185">Reference proteome</keyword>